<dbReference type="Proteomes" id="UP000274822">
    <property type="component" value="Unassembled WGS sequence"/>
</dbReference>
<comment type="caution">
    <text evidence="1">The sequence shown here is derived from an EMBL/GenBank/DDBJ whole genome shotgun (WGS) entry which is preliminary data.</text>
</comment>
<protein>
    <submittedName>
        <fullName evidence="1">Uncharacterized protein</fullName>
    </submittedName>
</protein>
<name>A0A433QZM1_9FUNG</name>
<sequence>MPNVISYMRHSYYSCVKLNSESSYAILNYLVAELEVCIDIIPIEQRMCGNVRMDTVCSISQWKKLRHGFKIGKNFCKGIAQNLVQLEAALITLE</sequence>
<dbReference type="AlphaFoldDB" id="A0A433QZM1"/>
<reference evidence="1 2" key="1">
    <citation type="journal article" date="2018" name="New Phytol.">
        <title>Phylogenomics of Endogonaceae and evolution of mycorrhizas within Mucoromycota.</title>
        <authorList>
            <person name="Chang Y."/>
            <person name="Desiro A."/>
            <person name="Na H."/>
            <person name="Sandor L."/>
            <person name="Lipzen A."/>
            <person name="Clum A."/>
            <person name="Barry K."/>
            <person name="Grigoriev I.V."/>
            <person name="Martin F.M."/>
            <person name="Stajich J.E."/>
            <person name="Smith M.E."/>
            <person name="Bonito G."/>
            <person name="Spatafora J.W."/>
        </authorList>
    </citation>
    <scope>NUCLEOTIDE SEQUENCE [LARGE SCALE GENOMIC DNA]</scope>
    <source>
        <strain evidence="1 2">AD002</strain>
    </source>
</reference>
<accession>A0A433QZM1</accession>
<dbReference type="EMBL" id="RBNJ01000171">
    <property type="protein sequence ID" value="RUS35224.1"/>
    <property type="molecule type" value="Genomic_DNA"/>
</dbReference>
<gene>
    <name evidence="1" type="ORF">BC938DRAFT_474027</name>
</gene>
<evidence type="ECO:0000313" key="2">
    <source>
        <dbReference type="Proteomes" id="UP000274822"/>
    </source>
</evidence>
<organism evidence="1 2">
    <name type="scientific">Jimgerdemannia flammicorona</name>
    <dbReference type="NCBI Taxonomy" id="994334"/>
    <lineage>
        <taxon>Eukaryota</taxon>
        <taxon>Fungi</taxon>
        <taxon>Fungi incertae sedis</taxon>
        <taxon>Mucoromycota</taxon>
        <taxon>Mucoromycotina</taxon>
        <taxon>Endogonomycetes</taxon>
        <taxon>Endogonales</taxon>
        <taxon>Endogonaceae</taxon>
        <taxon>Jimgerdemannia</taxon>
    </lineage>
</organism>
<proteinExistence type="predicted"/>
<keyword evidence="2" id="KW-1185">Reference proteome</keyword>
<evidence type="ECO:0000313" key="1">
    <source>
        <dbReference type="EMBL" id="RUS35224.1"/>
    </source>
</evidence>